<reference evidence="2" key="1">
    <citation type="submission" date="2020-04" db="EMBL/GenBank/DDBJ databases">
        <title>Genome Assembly and Annotation of Botryosphaeria dothidea sdau 11-99, a Latent Pathogen of Apple Fruit Ring Rot in China.</title>
        <authorList>
            <person name="Yu C."/>
            <person name="Diao Y."/>
            <person name="Lu Q."/>
            <person name="Zhao J."/>
            <person name="Cui S."/>
            <person name="Peng C."/>
            <person name="He B."/>
            <person name="Liu H."/>
        </authorList>
    </citation>
    <scope>NUCLEOTIDE SEQUENCE [LARGE SCALE GENOMIC DNA]</scope>
    <source>
        <strain evidence="2">Sdau11-99</strain>
    </source>
</reference>
<feature type="region of interest" description="Disordered" evidence="1">
    <location>
        <begin position="1"/>
        <end position="119"/>
    </location>
</feature>
<dbReference type="Proteomes" id="UP000572817">
    <property type="component" value="Unassembled WGS sequence"/>
</dbReference>
<proteinExistence type="predicted"/>
<dbReference type="EMBL" id="WWBZ02000010">
    <property type="protein sequence ID" value="KAF4311330.1"/>
    <property type="molecule type" value="Genomic_DNA"/>
</dbReference>
<accession>A0A8H4J166</accession>
<dbReference type="OrthoDB" id="5426911at2759"/>
<feature type="compositionally biased region" description="Polar residues" evidence="1">
    <location>
        <begin position="14"/>
        <end position="24"/>
    </location>
</feature>
<dbReference type="AlphaFoldDB" id="A0A8H4J166"/>
<keyword evidence="3" id="KW-1185">Reference proteome</keyword>
<evidence type="ECO:0000313" key="3">
    <source>
        <dbReference type="Proteomes" id="UP000572817"/>
    </source>
</evidence>
<evidence type="ECO:0000313" key="2">
    <source>
        <dbReference type="EMBL" id="KAF4311330.1"/>
    </source>
</evidence>
<protein>
    <submittedName>
        <fullName evidence="2">Uncharacterized protein</fullName>
    </submittedName>
</protein>
<sequence>MFPHPLEYDAPMTHRTSADTSATHLYSPPATNPSDTTALWKRVRRKNMSQLPRASGRASRRGRGRGASTSPEDARGGPASPPSPPMSSVRAPSVASSTANTTTATASRSPRINVRSSRFPELILQPRRIDIDKTKRTNPSAFAHFGTSSSPPDYRQLPGLAPADIWVEDDTQKFEGIVEEYREMRLQGLCEAEFATFGKDCFFRGQRRAVRVAEDSLLRAERMVQPVSLPDDDTWQVPPVLLLEDGAAVGAAWAGDVRPDCSYWLSLRGFNYEYSFQLQTVTYVKSNALCPYLTIEFKRDGEPEDVAIAQVAAAGAIALYNRFRLYRSAVASKNDQWAPVPVDDLRHYGITFVGSQYIVWVLRVRVDASAEWNGCVMERLVTADCSQHWVAARELARWINEIHRWGLMVHGLECKDEIKAVLRGTGVRTSDLRSVV</sequence>
<comment type="caution">
    <text evidence="2">The sequence shown here is derived from an EMBL/GenBank/DDBJ whole genome shotgun (WGS) entry which is preliminary data.</text>
</comment>
<name>A0A8H4J166_9PEZI</name>
<feature type="compositionally biased region" description="Low complexity" evidence="1">
    <location>
        <begin position="86"/>
        <end position="109"/>
    </location>
</feature>
<evidence type="ECO:0000256" key="1">
    <source>
        <dbReference type="SAM" id="MobiDB-lite"/>
    </source>
</evidence>
<gene>
    <name evidence="2" type="ORF">GTA08_BOTSDO13078</name>
</gene>
<organism evidence="2 3">
    <name type="scientific">Botryosphaeria dothidea</name>
    <dbReference type="NCBI Taxonomy" id="55169"/>
    <lineage>
        <taxon>Eukaryota</taxon>
        <taxon>Fungi</taxon>
        <taxon>Dikarya</taxon>
        <taxon>Ascomycota</taxon>
        <taxon>Pezizomycotina</taxon>
        <taxon>Dothideomycetes</taxon>
        <taxon>Dothideomycetes incertae sedis</taxon>
        <taxon>Botryosphaeriales</taxon>
        <taxon>Botryosphaeriaceae</taxon>
        <taxon>Botryosphaeria</taxon>
    </lineage>
</organism>